<evidence type="ECO:0008006" key="3">
    <source>
        <dbReference type="Google" id="ProtNLM"/>
    </source>
</evidence>
<reference evidence="1" key="1">
    <citation type="submission" date="2021-05" db="EMBL/GenBank/DDBJ databases">
        <title>Complete genome sequence of the cellulolytic planctomycete Telmatocola sphagniphila SP2T and characterization of the first cellulase from planctomycetes.</title>
        <authorList>
            <person name="Rakitin A.L."/>
            <person name="Beletsky A.V."/>
            <person name="Naumoff D.G."/>
            <person name="Kulichevskaya I.S."/>
            <person name="Mardanov A.V."/>
            <person name="Ravin N.V."/>
            <person name="Dedysh S.N."/>
        </authorList>
    </citation>
    <scope>NUCLEOTIDE SEQUENCE</scope>
    <source>
        <strain evidence="1">SP2T</strain>
    </source>
</reference>
<keyword evidence="2" id="KW-1185">Reference proteome</keyword>
<dbReference type="Gene3D" id="1.10.10.10">
    <property type="entry name" value="Winged helix-like DNA-binding domain superfamily/Winged helix DNA-binding domain"/>
    <property type="match status" value="1"/>
</dbReference>
<dbReference type="InterPro" id="IPR036388">
    <property type="entry name" value="WH-like_DNA-bd_sf"/>
</dbReference>
<evidence type="ECO:0000313" key="1">
    <source>
        <dbReference type="EMBL" id="QVL31857.1"/>
    </source>
</evidence>
<dbReference type="Proteomes" id="UP000676194">
    <property type="component" value="Chromosome"/>
</dbReference>
<evidence type="ECO:0000313" key="2">
    <source>
        <dbReference type="Proteomes" id="UP000676194"/>
    </source>
</evidence>
<dbReference type="AlphaFoldDB" id="A0A8E6B4N6"/>
<proteinExistence type="predicted"/>
<dbReference type="KEGG" id="tsph:KIH39_23970"/>
<organism evidence="1 2">
    <name type="scientific">Telmatocola sphagniphila</name>
    <dbReference type="NCBI Taxonomy" id="1123043"/>
    <lineage>
        <taxon>Bacteria</taxon>
        <taxon>Pseudomonadati</taxon>
        <taxon>Planctomycetota</taxon>
        <taxon>Planctomycetia</taxon>
        <taxon>Gemmatales</taxon>
        <taxon>Gemmataceae</taxon>
    </lineage>
</organism>
<gene>
    <name evidence="1" type="ORF">KIH39_23970</name>
</gene>
<dbReference type="EMBL" id="CP074694">
    <property type="protein sequence ID" value="QVL31857.1"/>
    <property type="molecule type" value="Genomic_DNA"/>
</dbReference>
<sequence length="102" mass="11660">MVQLEAYILDSLLPDLVGHDRRSSSFIVYLYLYRLASQQPNWAVKKSHQAIALATGLSRSSVQSSLTHLQSRQLIHTTRANPTAVPQHRVNRPWLRLTSRKN</sequence>
<name>A0A8E6B4N6_9BACT</name>
<dbReference type="SUPFAM" id="SSF46785">
    <property type="entry name" value="Winged helix' DNA-binding domain"/>
    <property type="match status" value="1"/>
</dbReference>
<protein>
    <recommendedName>
        <fullName evidence="3">Helix-turn-helix domain-containing protein</fullName>
    </recommendedName>
</protein>
<dbReference type="InterPro" id="IPR036390">
    <property type="entry name" value="WH_DNA-bd_sf"/>
</dbReference>
<dbReference type="RefSeq" id="WP_213496239.1">
    <property type="nucleotide sequence ID" value="NZ_CP074694.1"/>
</dbReference>
<accession>A0A8E6B4N6</accession>